<dbReference type="EMBL" id="DSXI01000378">
    <property type="protein sequence ID" value="HGS05352.1"/>
    <property type="molecule type" value="Genomic_DNA"/>
</dbReference>
<reference evidence="3" key="1">
    <citation type="journal article" date="2020" name="mSystems">
        <title>Genome- and Community-Level Interaction Insights into Carbon Utilization and Element Cycling Functions of Hydrothermarchaeota in Hydrothermal Sediment.</title>
        <authorList>
            <person name="Zhou Z."/>
            <person name="Liu Y."/>
            <person name="Xu W."/>
            <person name="Pan J."/>
            <person name="Luo Z.H."/>
            <person name="Li M."/>
        </authorList>
    </citation>
    <scope>NUCLEOTIDE SEQUENCE [LARGE SCALE GENOMIC DNA]</scope>
    <source>
        <strain evidence="3">SpSt-548</strain>
    </source>
</reference>
<feature type="transmembrane region" description="Helical" evidence="2">
    <location>
        <begin position="236"/>
        <end position="257"/>
    </location>
</feature>
<accession>A0A7V4G8G4</accession>
<keyword evidence="2" id="KW-1133">Transmembrane helix</keyword>
<feature type="coiled-coil region" evidence="1">
    <location>
        <begin position="139"/>
        <end position="174"/>
    </location>
</feature>
<sequence>MSPQARLEIARWCVKHQLYPLAYEVIWKLLQEGGGSAEDLRVAPPVLPTVTPTGPYQLVPQDIRLSVFLGLLDQVLGRREPAEKLFSETVNAEVERMLRRAGYQLQGNLNHFFYLKNIWVQLHQEQNLEKLLPLYIYLQEEYLKNLDQQQRQKVRAIQEKITILKQQQEEQEKTLAGLNFEIRRLQFKLFLNSMKFLAVLLVILLILVGCGVKAYYHAETVITYKTFAFLGKYLECLGWVLCFSLILVAPGVTMLLGGQLAQIFQRQEQHLAALSGGGAVPAPAGAPPDAAPPPAGRRCSRCGKEYPESWAGSFCDDCGAPLG</sequence>
<name>A0A7V4G8G4_9BACT</name>
<protein>
    <submittedName>
        <fullName evidence="3">Uncharacterized protein</fullName>
    </submittedName>
</protein>
<evidence type="ECO:0000256" key="2">
    <source>
        <dbReference type="SAM" id="Phobius"/>
    </source>
</evidence>
<evidence type="ECO:0000313" key="3">
    <source>
        <dbReference type="EMBL" id="HGS05352.1"/>
    </source>
</evidence>
<keyword evidence="1" id="KW-0175">Coiled coil</keyword>
<comment type="caution">
    <text evidence="3">The sequence shown here is derived from an EMBL/GenBank/DDBJ whole genome shotgun (WGS) entry which is preliminary data.</text>
</comment>
<feature type="transmembrane region" description="Helical" evidence="2">
    <location>
        <begin position="196"/>
        <end position="216"/>
    </location>
</feature>
<proteinExistence type="predicted"/>
<keyword evidence="2" id="KW-0472">Membrane</keyword>
<evidence type="ECO:0000256" key="1">
    <source>
        <dbReference type="SAM" id="Coils"/>
    </source>
</evidence>
<dbReference type="AlphaFoldDB" id="A0A7V4G8G4"/>
<organism evidence="3">
    <name type="scientific">Desulfobacca acetoxidans</name>
    <dbReference type="NCBI Taxonomy" id="60893"/>
    <lineage>
        <taxon>Bacteria</taxon>
        <taxon>Pseudomonadati</taxon>
        <taxon>Thermodesulfobacteriota</taxon>
        <taxon>Desulfobaccia</taxon>
        <taxon>Desulfobaccales</taxon>
        <taxon>Desulfobaccaceae</taxon>
        <taxon>Desulfobacca</taxon>
    </lineage>
</organism>
<gene>
    <name evidence="3" type="ORF">ENT08_06400</name>
</gene>
<keyword evidence="2" id="KW-0812">Transmembrane</keyword>